<evidence type="ECO:0000256" key="2">
    <source>
        <dbReference type="ARBA" id="ARBA00012573"/>
    </source>
</evidence>
<evidence type="ECO:0000259" key="5">
    <source>
        <dbReference type="Pfam" id="PF01974"/>
    </source>
</evidence>
<dbReference type="Proteomes" id="UP000246121">
    <property type="component" value="Unassembled WGS sequence"/>
</dbReference>
<dbReference type="VEuPathDB" id="TriTrypDB:C3747_38g272"/>
<dbReference type="VEuPathDB" id="TriTrypDB:TcCL_NonESM03952"/>
<feature type="region of interest" description="Disordered" evidence="4">
    <location>
        <begin position="1"/>
        <end position="36"/>
    </location>
</feature>
<accession>A0A2V2UV42</accession>
<dbReference type="VEuPathDB" id="TriTrypDB:TCSYLVIO_009237"/>
<comment type="catalytic activity">
    <reaction evidence="3">
        <text>pretRNA = a 3'-half-tRNA molecule with a 5'-OH end + a 5'-half-tRNA molecule with a 2',3'-cyclic phosphate end + an intron with a 2',3'-cyclic phosphate and a 5'-hydroxyl terminus.</text>
        <dbReference type="EC" id="4.6.1.16"/>
    </reaction>
</comment>
<dbReference type="EC" id="4.6.1.16" evidence="2"/>
<protein>
    <recommendedName>
        <fullName evidence="2">tRNA-intron lyase</fullName>
        <ecNumber evidence="2">4.6.1.16</ecNumber>
    </recommendedName>
</protein>
<dbReference type="InterPro" id="IPR011856">
    <property type="entry name" value="tRNA_endonuc-like_dom_sf"/>
</dbReference>
<dbReference type="VEuPathDB" id="TriTrypDB:C4B63_132g74"/>
<dbReference type="Gene3D" id="3.40.1350.10">
    <property type="match status" value="1"/>
</dbReference>
<dbReference type="VEuPathDB" id="TriTrypDB:TcCLB.511233.30"/>
<dbReference type="VEuPathDB" id="TriTrypDB:ECC02_006326"/>
<dbReference type="EMBL" id="PRFA01000132">
    <property type="protein sequence ID" value="PWU86123.1"/>
    <property type="molecule type" value="Genomic_DNA"/>
</dbReference>
<dbReference type="SUPFAM" id="SSF53032">
    <property type="entry name" value="tRNA-intron endonuclease catalytic domain-like"/>
    <property type="match status" value="1"/>
</dbReference>
<name>A0A2V2UV42_TRYCR</name>
<dbReference type="VEuPathDB" id="TriTrypDB:TcCLB.506963.30"/>
<dbReference type="VEuPathDB" id="TriTrypDB:BCY84_19833"/>
<organism evidence="6 7">
    <name type="scientific">Trypanosoma cruzi</name>
    <dbReference type="NCBI Taxonomy" id="5693"/>
    <lineage>
        <taxon>Eukaryota</taxon>
        <taxon>Discoba</taxon>
        <taxon>Euglenozoa</taxon>
        <taxon>Kinetoplastea</taxon>
        <taxon>Metakinetoplastina</taxon>
        <taxon>Trypanosomatida</taxon>
        <taxon>Trypanosomatidae</taxon>
        <taxon>Trypanosoma</taxon>
        <taxon>Schizotrypanum</taxon>
    </lineage>
</organism>
<feature type="domain" description="tRNA intron endonuclease catalytic" evidence="5">
    <location>
        <begin position="116"/>
        <end position="187"/>
    </location>
</feature>
<evidence type="ECO:0000256" key="3">
    <source>
        <dbReference type="ARBA" id="ARBA00034031"/>
    </source>
</evidence>
<evidence type="ECO:0000313" key="7">
    <source>
        <dbReference type="Proteomes" id="UP000246121"/>
    </source>
</evidence>
<evidence type="ECO:0000256" key="1">
    <source>
        <dbReference type="ARBA" id="ARBA00008078"/>
    </source>
</evidence>
<feature type="region of interest" description="Disordered" evidence="4">
    <location>
        <begin position="194"/>
        <end position="222"/>
    </location>
</feature>
<evidence type="ECO:0000256" key="4">
    <source>
        <dbReference type="SAM" id="MobiDB-lite"/>
    </source>
</evidence>
<dbReference type="GO" id="GO:0003676">
    <property type="term" value="F:nucleic acid binding"/>
    <property type="evidence" value="ECO:0007669"/>
    <property type="project" value="InterPro"/>
</dbReference>
<proteinExistence type="inferred from homology"/>
<dbReference type="VEuPathDB" id="TriTrypDB:TcBrA4_0023810"/>
<dbReference type="VEuPathDB" id="TriTrypDB:TcG_11209"/>
<dbReference type="AlphaFoldDB" id="A0A2V2UV42"/>
<sequence>MEKLEDDDPRQRRHFGGDAAPTTRKADKCGEEGGGEANDDEKIILRIIRTHGPLFVCENPSLFLQTLPQARKKHYRSDHLSIEELEYLDHSFDIVFKNEQDAHRRACLRERHANFCRMYRYLTDEMGLRLRHGSQFGAAFIGYRDVNGHGEYLVYLGPLSRLEEVAAVRVARSVAKEAWVAEVQQDGSGFSFTRLSPSVSGRASRETPRQLVMGTNGPKTDS</sequence>
<dbReference type="InterPro" id="IPR006677">
    <property type="entry name" value="tRNA_intron_Endonuc_cat-like"/>
</dbReference>
<reference evidence="6 7" key="1">
    <citation type="journal article" date="2018" name="Microb. Genom.">
        <title>Expanding an expanded genome: long-read sequencing of Trypanosoma cruzi.</title>
        <authorList>
            <person name="Berna L."/>
            <person name="Rodriguez M."/>
            <person name="Chiribao M.L."/>
            <person name="Parodi-Talice A."/>
            <person name="Pita S."/>
            <person name="Rijo G."/>
            <person name="Alvarez-Valin F."/>
            <person name="Robello C."/>
        </authorList>
    </citation>
    <scope>NUCLEOTIDE SEQUENCE [LARGE SCALE GENOMIC DNA]</scope>
    <source>
        <strain evidence="6 7">Dm28c</strain>
    </source>
</reference>
<dbReference type="GO" id="GO:0006388">
    <property type="term" value="P:tRNA splicing, via endonucleolytic cleavage and ligation"/>
    <property type="evidence" value="ECO:0007669"/>
    <property type="project" value="InterPro"/>
</dbReference>
<comment type="similarity">
    <text evidence="1">Belongs to the tRNA-intron endonuclease family.</text>
</comment>
<dbReference type="GO" id="GO:0005634">
    <property type="term" value="C:nucleus"/>
    <property type="evidence" value="ECO:0007669"/>
    <property type="project" value="UniProtKB-ARBA"/>
</dbReference>
<dbReference type="GO" id="GO:0000213">
    <property type="term" value="F:tRNA-intron lyase activity"/>
    <property type="evidence" value="ECO:0007669"/>
    <property type="project" value="UniProtKB-EC"/>
</dbReference>
<comment type="caution">
    <text evidence="6">The sequence shown here is derived from an EMBL/GenBank/DDBJ whole genome shotgun (WGS) entry which is preliminary data.</text>
</comment>
<dbReference type="Pfam" id="PF01974">
    <property type="entry name" value="tRNA_int_endo"/>
    <property type="match status" value="1"/>
</dbReference>
<gene>
    <name evidence="6" type="ORF">C4B63_132g74</name>
</gene>
<dbReference type="VEuPathDB" id="TriTrypDB:Tc_MARK_7842"/>
<evidence type="ECO:0000313" key="6">
    <source>
        <dbReference type="EMBL" id="PWU86123.1"/>
    </source>
</evidence>
<dbReference type="InterPro" id="IPR036167">
    <property type="entry name" value="tRNA_intron_Endo_cat-like_sf"/>
</dbReference>